<keyword evidence="2" id="KW-0472">Membrane</keyword>
<evidence type="ECO:0008006" key="5">
    <source>
        <dbReference type="Google" id="ProtNLM"/>
    </source>
</evidence>
<evidence type="ECO:0000313" key="4">
    <source>
        <dbReference type="Proteomes" id="UP000466785"/>
    </source>
</evidence>
<keyword evidence="2" id="KW-1133">Transmembrane helix</keyword>
<accession>A0A6N4VAS1</accession>
<dbReference type="InterPro" id="IPR037185">
    <property type="entry name" value="EmrE-like"/>
</dbReference>
<feature type="region of interest" description="Disordered" evidence="1">
    <location>
        <begin position="128"/>
        <end position="212"/>
    </location>
</feature>
<feature type="transmembrane region" description="Helical" evidence="2">
    <location>
        <begin position="104"/>
        <end position="121"/>
    </location>
</feature>
<name>A0A6N4VAS1_9MYCO</name>
<evidence type="ECO:0000256" key="1">
    <source>
        <dbReference type="SAM" id="MobiDB-lite"/>
    </source>
</evidence>
<evidence type="ECO:0000313" key="3">
    <source>
        <dbReference type="EMBL" id="BBX51213.1"/>
    </source>
</evidence>
<feature type="transmembrane region" description="Helical" evidence="2">
    <location>
        <begin position="78"/>
        <end position="98"/>
    </location>
</feature>
<feature type="transmembrane region" description="Helical" evidence="2">
    <location>
        <begin position="22"/>
        <end position="43"/>
    </location>
</feature>
<organism evidence="3 4">
    <name type="scientific">Mycolicibacterium poriferae</name>
    <dbReference type="NCBI Taxonomy" id="39694"/>
    <lineage>
        <taxon>Bacteria</taxon>
        <taxon>Bacillati</taxon>
        <taxon>Actinomycetota</taxon>
        <taxon>Actinomycetes</taxon>
        <taxon>Mycobacteriales</taxon>
        <taxon>Mycobacteriaceae</taxon>
        <taxon>Mycolicibacterium</taxon>
    </lineage>
</organism>
<dbReference type="EMBL" id="AP022570">
    <property type="protein sequence ID" value="BBX51213.1"/>
    <property type="molecule type" value="Genomic_DNA"/>
</dbReference>
<gene>
    <name evidence="3" type="ORF">MPOR_22390</name>
</gene>
<proteinExistence type="predicted"/>
<keyword evidence="4" id="KW-1185">Reference proteome</keyword>
<dbReference type="SUPFAM" id="SSF103481">
    <property type="entry name" value="Multidrug resistance efflux transporter EmrE"/>
    <property type="match status" value="1"/>
</dbReference>
<dbReference type="AlphaFoldDB" id="A0A6N4VAS1"/>
<feature type="compositionally biased region" description="Polar residues" evidence="1">
    <location>
        <begin position="198"/>
        <end position="212"/>
    </location>
</feature>
<dbReference type="KEGG" id="mpof:MPOR_22390"/>
<evidence type="ECO:0000256" key="2">
    <source>
        <dbReference type="SAM" id="Phobius"/>
    </source>
</evidence>
<sequence>MSYGVSDFVGGIASRRVAALRVVIISYPVALVVLVAAAAPLGGTMSTPAVVWGLLSGVGQAFGVWWFYAALGSGPISVVSPLTAILVAGLPVGVGLALGERPSALAGVGVVLALIAVVLVSREAPMSRLREENSAPMSRLREENSAPMSRLREENSAPMSRLSEENSAPMSRLREENSAPMSRLREENSAPMSRLSEENSAPMRTSGPTASP</sequence>
<keyword evidence="2" id="KW-0812">Transmembrane</keyword>
<dbReference type="Proteomes" id="UP000466785">
    <property type="component" value="Chromosome"/>
</dbReference>
<protein>
    <recommendedName>
        <fullName evidence="5">EamA domain-containing protein</fullName>
    </recommendedName>
</protein>
<reference evidence="3 4" key="1">
    <citation type="journal article" date="2019" name="Emerg. Microbes Infect.">
        <title>Comprehensive subspecies identification of 175 nontuberculous mycobacteria species based on 7547 genomic profiles.</title>
        <authorList>
            <person name="Matsumoto Y."/>
            <person name="Kinjo T."/>
            <person name="Motooka D."/>
            <person name="Nabeya D."/>
            <person name="Jung N."/>
            <person name="Uechi K."/>
            <person name="Horii T."/>
            <person name="Iida T."/>
            <person name="Fujita J."/>
            <person name="Nakamura S."/>
        </authorList>
    </citation>
    <scope>NUCLEOTIDE SEQUENCE [LARGE SCALE GENOMIC DNA]</scope>
    <source>
        <strain evidence="3 4">JCM 12603</strain>
    </source>
</reference>
<feature type="transmembrane region" description="Helical" evidence="2">
    <location>
        <begin position="49"/>
        <end position="71"/>
    </location>
</feature>
<feature type="compositionally biased region" description="Basic and acidic residues" evidence="1">
    <location>
        <begin position="128"/>
        <end position="155"/>
    </location>
</feature>
<feature type="compositionally biased region" description="Basic and acidic residues" evidence="1">
    <location>
        <begin position="172"/>
        <end position="188"/>
    </location>
</feature>